<dbReference type="GO" id="GO:0007018">
    <property type="term" value="P:microtubule-based movement"/>
    <property type="evidence" value="ECO:0007669"/>
    <property type="project" value="InterPro"/>
</dbReference>
<dbReference type="InterPro" id="IPR001752">
    <property type="entry name" value="Kinesin_motor_dom"/>
</dbReference>
<organism evidence="10">
    <name type="scientific">Aphanomyces invadans</name>
    <dbReference type="NCBI Taxonomy" id="157072"/>
    <lineage>
        <taxon>Eukaryota</taxon>
        <taxon>Sar</taxon>
        <taxon>Stramenopiles</taxon>
        <taxon>Oomycota</taxon>
        <taxon>Saprolegniomycetes</taxon>
        <taxon>Saprolegniales</taxon>
        <taxon>Verrucalvaceae</taxon>
        <taxon>Aphanomyces</taxon>
    </lineage>
</organism>
<dbReference type="GO" id="GO:0008017">
    <property type="term" value="F:microtubule binding"/>
    <property type="evidence" value="ECO:0007669"/>
    <property type="project" value="InterPro"/>
</dbReference>
<evidence type="ECO:0000259" key="9">
    <source>
        <dbReference type="PROSITE" id="PS50067"/>
    </source>
</evidence>
<dbReference type="PANTHER" id="PTHR47969">
    <property type="entry name" value="CHROMOSOME-ASSOCIATED KINESIN KIF4A-RELATED"/>
    <property type="match status" value="1"/>
</dbReference>
<evidence type="ECO:0000256" key="5">
    <source>
        <dbReference type="ARBA" id="ARBA00023054"/>
    </source>
</evidence>
<dbReference type="GO" id="GO:0003777">
    <property type="term" value="F:microtubule motor activity"/>
    <property type="evidence" value="ECO:0007669"/>
    <property type="project" value="InterPro"/>
</dbReference>
<dbReference type="STRING" id="157072.A0A024UBX0"/>
<evidence type="ECO:0000256" key="3">
    <source>
        <dbReference type="ARBA" id="ARBA00022741"/>
    </source>
</evidence>
<keyword evidence="6" id="KW-0505">Motor protein</keyword>
<dbReference type="EMBL" id="KI913960">
    <property type="protein sequence ID" value="ETW03138.1"/>
    <property type="molecule type" value="Genomic_DNA"/>
</dbReference>
<feature type="region of interest" description="Disordered" evidence="8">
    <location>
        <begin position="559"/>
        <end position="596"/>
    </location>
</feature>
<feature type="coiled-coil region" evidence="7">
    <location>
        <begin position="935"/>
        <end position="962"/>
    </location>
</feature>
<comment type="subcellular location">
    <subcellularLocation>
        <location evidence="1">Cytoplasm</location>
    </subcellularLocation>
</comment>
<protein>
    <recommendedName>
        <fullName evidence="9">Kinesin motor domain-containing protein</fullName>
    </recommendedName>
</protein>
<evidence type="ECO:0000256" key="4">
    <source>
        <dbReference type="ARBA" id="ARBA00022840"/>
    </source>
</evidence>
<dbReference type="Gene3D" id="3.40.850.10">
    <property type="entry name" value="Kinesin motor domain"/>
    <property type="match status" value="1"/>
</dbReference>
<feature type="compositionally biased region" description="Polar residues" evidence="8">
    <location>
        <begin position="575"/>
        <end position="587"/>
    </location>
</feature>
<dbReference type="GO" id="GO:0051231">
    <property type="term" value="P:spindle elongation"/>
    <property type="evidence" value="ECO:0007669"/>
    <property type="project" value="TreeGrafter"/>
</dbReference>
<comment type="similarity">
    <text evidence="6">Belongs to the TRAFAC class myosin-kinesin ATPase superfamily. Kinesin family.</text>
</comment>
<feature type="coiled-coil region" evidence="7">
    <location>
        <begin position="634"/>
        <end position="661"/>
    </location>
</feature>
<reference evidence="10" key="1">
    <citation type="submission" date="2013-12" db="EMBL/GenBank/DDBJ databases">
        <title>The Genome Sequence of Aphanomyces invadans NJM9701.</title>
        <authorList>
            <consortium name="The Broad Institute Genomics Platform"/>
            <person name="Russ C."/>
            <person name="Tyler B."/>
            <person name="van West P."/>
            <person name="Dieguez-Uribeondo J."/>
            <person name="Young S.K."/>
            <person name="Zeng Q."/>
            <person name="Gargeya S."/>
            <person name="Fitzgerald M."/>
            <person name="Abouelleil A."/>
            <person name="Alvarado L."/>
            <person name="Chapman S.B."/>
            <person name="Gainer-Dewar J."/>
            <person name="Goldberg J."/>
            <person name="Griggs A."/>
            <person name="Gujja S."/>
            <person name="Hansen M."/>
            <person name="Howarth C."/>
            <person name="Imamovic A."/>
            <person name="Ireland A."/>
            <person name="Larimer J."/>
            <person name="McCowan C."/>
            <person name="Murphy C."/>
            <person name="Pearson M."/>
            <person name="Poon T.W."/>
            <person name="Priest M."/>
            <person name="Roberts A."/>
            <person name="Saif S."/>
            <person name="Shea T."/>
            <person name="Sykes S."/>
            <person name="Wortman J."/>
            <person name="Nusbaum C."/>
            <person name="Birren B."/>
        </authorList>
    </citation>
    <scope>NUCLEOTIDE SEQUENCE [LARGE SCALE GENOMIC DNA]</scope>
    <source>
        <strain evidence="10">NJM9701</strain>
    </source>
</reference>
<name>A0A024UBX0_9STRA</name>
<dbReference type="SUPFAM" id="SSF52540">
    <property type="entry name" value="P-loop containing nucleoside triphosphate hydrolases"/>
    <property type="match status" value="1"/>
</dbReference>
<dbReference type="PANTHER" id="PTHR47969:SF15">
    <property type="entry name" value="CHROMOSOME-ASSOCIATED KINESIN KIF4A-RELATED"/>
    <property type="match status" value="1"/>
</dbReference>
<dbReference type="GO" id="GO:0007052">
    <property type="term" value="P:mitotic spindle organization"/>
    <property type="evidence" value="ECO:0007669"/>
    <property type="project" value="TreeGrafter"/>
</dbReference>
<feature type="region of interest" description="Disordered" evidence="8">
    <location>
        <begin position="1251"/>
        <end position="1287"/>
    </location>
</feature>
<accession>A0A024UBX0</accession>
<keyword evidence="5 7" id="KW-0175">Coiled coil</keyword>
<dbReference type="SMART" id="SM00129">
    <property type="entry name" value="KISc"/>
    <property type="match status" value="1"/>
</dbReference>
<dbReference type="eggNOG" id="KOG0244">
    <property type="taxonomic scope" value="Eukaryota"/>
</dbReference>
<feature type="binding site" evidence="6">
    <location>
        <begin position="81"/>
        <end position="88"/>
    </location>
    <ligand>
        <name>ATP</name>
        <dbReference type="ChEBI" id="CHEBI:30616"/>
    </ligand>
</feature>
<feature type="coiled-coil region" evidence="7">
    <location>
        <begin position="1075"/>
        <end position="1102"/>
    </location>
</feature>
<dbReference type="InterPro" id="IPR027417">
    <property type="entry name" value="P-loop_NTPase"/>
</dbReference>
<dbReference type="InterPro" id="IPR027640">
    <property type="entry name" value="Kinesin-like_fam"/>
</dbReference>
<feature type="coiled-coil region" evidence="7">
    <location>
        <begin position="850"/>
        <end position="884"/>
    </location>
</feature>
<dbReference type="Pfam" id="PF25764">
    <property type="entry name" value="KIF21A_4th"/>
    <property type="match status" value="1"/>
</dbReference>
<feature type="coiled-coil region" evidence="7">
    <location>
        <begin position="702"/>
        <end position="824"/>
    </location>
</feature>
<gene>
    <name evidence="10" type="ORF">H310_05560</name>
</gene>
<evidence type="ECO:0000256" key="6">
    <source>
        <dbReference type="PROSITE-ProRule" id="PRU00283"/>
    </source>
</evidence>
<feature type="domain" description="Kinesin motor" evidence="9">
    <location>
        <begin position="6"/>
        <end position="356"/>
    </location>
</feature>
<dbReference type="Pfam" id="PF00225">
    <property type="entry name" value="Kinesin"/>
    <property type="match status" value="1"/>
</dbReference>
<feature type="compositionally biased region" description="Basic and acidic residues" evidence="8">
    <location>
        <begin position="1393"/>
        <end position="1402"/>
    </location>
</feature>
<evidence type="ECO:0000313" key="10">
    <source>
        <dbReference type="EMBL" id="ETW03138.1"/>
    </source>
</evidence>
<feature type="compositionally biased region" description="Polar residues" evidence="8">
    <location>
        <begin position="1371"/>
        <end position="1387"/>
    </location>
</feature>
<dbReference type="OrthoDB" id="3176171at2759"/>
<dbReference type="GeneID" id="20082610"/>
<dbReference type="PROSITE" id="PS50067">
    <property type="entry name" value="KINESIN_MOTOR_2"/>
    <property type="match status" value="1"/>
</dbReference>
<dbReference type="InterPro" id="IPR036961">
    <property type="entry name" value="Kinesin_motor_dom_sf"/>
</dbReference>
<dbReference type="GO" id="GO:0005524">
    <property type="term" value="F:ATP binding"/>
    <property type="evidence" value="ECO:0007669"/>
    <property type="project" value="UniProtKB-UniRule"/>
</dbReference>
<evidence type="ECO:0000256" key="1">
    <source>
        <dbReference type="ARBA" id="ARBA00004496"/>
    </source>
</evidence>
<evidence type="ECO:0000256" key="7">
    <source>
        <dbReference type="SAM" id="Coils"/>
    </source>
</evidence>
<evidence type="ECO:0000256" key="8">
    <source>
        <dbReference type="SAM" id="MobiDB-lite"/>
    </source>
</evidence>
<feature type="compositionally biased region" description="Polar residues" evidence="8">
    <location>
        <begin position="1252"/>
        <end position="1266"/>
    </location>
</feature>
<evidence type="ECO:0000256" key="2">
    <source>
        <dbReference type="ARBA" id="ARBA00022490"/>
    </source>
</evidence>
<sequence length="1459" mass="164403">MASETSVRVCIRVRPLIPKERLDDEHLAVETYDSQVKVASQTFTFDHVFGPDAGQEDIWPCVTPLVDSVFEGYNATIFAYGQTGSGKTFTMGSGNSAFVSNPDERGIIPRVLQEMFARIEAKTSDGRGYRTELKLRFLEIYGEEIRDLLSQFGNGTLDTSSKVNLKEIQNGQVQVQGAREEDVHSADECIRLLDKGTYCRTTGATEMNSESSRSHAILTLTMVQYIPYEAVLVKDGDEVDPNAPVEYDVRCCYFNFVDLAGSEKQKMTKAEGQRLKEGIDINKGLFVLGCVINALGDDTKRGKVHVPYRDSKLTRMLQDSLGGNSRTLMVCCVSPAGKNIAETKSSLSYANRARNIQNKAVVNRDEQSSLVAELRQQIQSLEGELFAFRHPGADMNDPKVQAAVATSDWRLDSFSSLRSRTEAAESEVMRLAGELKRWRSEMDSMKEDLLATQAQRDYFRLCCEEFKQRAGSTAPIGTDGAEMGVIQEHLRTIQDLQDRLRLAESERDKAHMRSASSGTLDFESFGLFSADVVQEEQRLIEQAEQEIKRENELLKQLQSMESSSATMPPPAPSSIQSTAMVDPPSTSADDDEPIGDDIDIEDNLDTAASIEACTEMADMQREFQQRQQVLGATVQDLSNNISLKEQMLQTLRRNAEGYERMRGVFEARVNEMAEKERAFMSERDQLMAELDKIQHQTSDPRYQRLSSELQNKDGELGALRKKQAEMKRFETIKQKSDVQLRVLTNEITAMKKQKVDLLKKMQSDRKKYEQEASERKREIVTLKRAHLKDKQQILKLGSEKDAQERVLKRRMEEVAAANRRLKQQQLLIQANAKEKKKPLTRYKSKDEEWLADQIQKLADKQKKSEMLEKELEKREKIVQQMERLHGMRSKLQGELKASMDERNGSNIRDILISPFKQNPNASNEQVVSTEAPPLSKDEEAMLAELEDRIEACQAQLEYKNERISEMTSTNDLDEQGDAMVKVENTSLPEARTLLKLLFNMAVEVKNQEQSKEAELERSALQVDDLQKHLRMERERNSAMRQTYEEKLQKMISDAMNEPDEGQKHRLVSSAVDERNLLLRKRCDELEQQQHEWQKQAQQLMRRNTKYQQSVNTCRERIKWLEAQLNASKHGEAAVLDPPDHDDDAHVMDDDEFADTLSVGSASSDSTFPSVNGPGSGGVSVDVGSSSIFNRLSNPNNFTGIHRHRLQEHAMVKREEIKSKSQQLRSRRYVPRSLSISNSLFRCRRLKDRNVQAPLSSSKMRQPNGTVLSPRVGRAATPRTRTASEDFGTYPRSSAVLDVLATMKRGSEMDGQDDLDMDGDHSDTMSEGGYGMESSSPRGYRGGKKDIDTMSEGSPRATSSRSGGKKDVFSRLNGQYTASAQSKRQSYLSGADKSASRATREKVNAANTSNPPDEQRTTQTMAAAATAVGGATTLDPLTGRERFVVQVMNNLRIKTDADSR</sequence>
<keyword evidence="2" id="KW-0963">Cytoplasm</keyword>
<feature type="region of interest" description="Disordered" evidence="8">
    <location>
        <begin position="1306"/>
        <end position="1420"/>
    </location>
</feature>
<dbReference type="PRINTS" id="PR00380">
    <property type="entry name" value="KINESINHEAVY"/>
</dbReference>
<keyword evidence="3 6" id="KW-0547">Nucleotide-binding</keyword>
<proteinExistence type="inferred from homology"/>
<dbReference type="VEuPathDB" id="FungiDB:H310_05560"/>
<dbReference type="GO" id="GO:0005737">
    <property type="term" value="C:cytoplasm"/>
    <property type="evidence" value="ECO:0007669"/>
    <property type="project" value="UniProtKB-SubCell"/>
</dbReference>
<feature type="coiled-coil region" evidence="7">
    <location>
        <begin position="421"/>
        <end position="455"/>
    </location>
</feature>
<keyword evidence="4 6" id="KW-0067">ATP-binding</keyword>
<dbReference type="GO" id="GO:0005875">
    <property type="term" value="C:microtubule associated complex"/>
    <property type="evidence" value="ECO:0007669"/>
    <property type="project" value="TreeGrafter"/>
</dbReference>
<dbReference type="RefSeq" id="XP_008868522.1">
    <property type="nucleotide sequence ID" value="XM_008870300.1"/>
</dbReference>